<accession>A0A1J5RUP5</accession>
<proteinExistence type="predicted"/>
<sequence length="71" mass="7520">MPRAGSWAPIDDRQVHGRSGPSPSFGMGRSGGTLCATRASMEYQIKADKPRPHAGGADQGRERACATITNH</sequence>
<name>A0A1J5RUP5_9ZZZZ</name>
<feature type="region of interest" description="Disordered" evidence="1">
    <location>
        <begin position="1"/>
        <end position="33"/>
    </location>
</feature>
<gene>
    <name evidence="2" type="ORF">GALL_222630</name>
</gene>
<feature type="region of interest" description="Disordered" evidence="1">
    <location>
        <begin position="47"/>
        <end position="71"/>
    </location>
</feature>
<organism evidence="2">
    <name type="scientific">mine drainage metagenome</name>
    <dbReference type="NCBI Taxonomy" id="410659"/>
    <lineage>
        <taxon>unclassified sequences</taxon>
        <taxon>metagenomes</taxon>
        <taxon>ecological metagenomes</taxon>
    </lineage>
</organism>
<evidence type="ECO:0000256" key="1">
    <source>
        <dbReference type="SAM" id="MobiDB-lite"/>
    </source>
</evidence>
<comment type="caution">
    <text evidence="2">The sequence shown here is derived from an EMBL/GenBank/DDBJ whole genome shotgun (WGS) entry which is preliminary data.</text>
</comment>
<evidence type="ECO:0000313" key="2">
    <source>
        <dbReference type="EMBL" id="OIQ95804.1"/>
    </source>
</evidence>
<dbReference type="AlphaFoldDB" id="A0A1J5RUP5"/>
<reference evidence="2" key="1">
    <citation type="submission" date="2016-10" db="EMBL/GenBank/DDBJ databases">
        <title>Sequence of Gallionella enrichment culture.</title>
        <authorList>
            <person name="Poehlein A."/>
            <person name="Muehling M."/>
            <person name="Daniel R."/>
        </authorList>
    </citation>
    <scope>NUCLEOTIDE SEQUENCE</scope>
</reference>
<protein>
    <submittedName>
        <fullName evidence="2">Uncharacterized protein</fullName>
    </submittedName>
</protein>
<dbReference type="EMBL" id="MLJW01000160">
    <property type="protein sequence ID" value="OIQ95804.1"/>
    <property type="molecule type" value="Genomic_DNA"/>
</dbReference>